<dbReference type="eggNOG" id="ENOG5030E0S">
    <property type="taxonomic scope" value="Bacteria"/>
</dbReference>
<dbReference type="AlphaFoldDB" id="W4QSL1"/>
<gene>
    <name evidence="3" type="ORF">JCM9157_1368</name>
</gene>
<feature type="region of interest" description="Disordered" evidence="1">
    <location>
        <begin position="138"/>
        <end position="178"/>
    </location>
</feature>
<evidence type="ECO:0000313" key="4">
    <source>
        <dbReference type="Proteomes" id="UP000018896"/>
    </source>
</evidence>
<protein>
    <recommendedName>
        <fullName evidence="2">LysM domain-containing protein</fullName>
    </recommendedName>
</protein>
<name>W4QSL1_HALA3</name>
<organism evidence="3 4">
    <name type="scientific">Halalkalibacter akibai (strain ATCC 43226 / DSM 21942 / CIP 109018 / JCM 9157 / 1139)</name>
    <name type="common">Bacillus akibai</name>
    <dbReference type="NCBI Taxonomy" id="1236973"/>
    <lineage>
        <taxon>Bacteria</taxon>
        <taxon>Bacillati</taxon>
        <taxon>Bacillota</taxon>
        <taxon>Bacilli</taxon>
        <taxon>Bacillales</taxon>
        <taxon>Bacillaceae</taxon>
        <taxon>Halalkalibacter</taxon>
    </lineage>
</organism>
<sequence length="178" mass="20411">MRRGLNRHIGLNSKINREAKIVRLYVTKEGESLYDVAKTYSVQFEILKAVNKHITDPSYIPGDTQITIPSVMGLPANVMEVKPNYSTNENKGNVCAFVDDTIVHYNKPNLSHWPSQDYTHPHPKNGTHAAEKFNDQSTQTYTPSLPSTPYVAPYTQHPYKPKQYQRNVERGARYYQKD</sequence>
<dbReference type="Gene3D" id="3.10.350.10">
    <property type="entry name" value="LysM domain"/>
    <property type="match status" value="1"/>
</dbReference>
<dbReference type="SUPFAM" id="SSF54106">
    <property type="entry name" value="LysM domain"/>
    <property type="match status" value="1"/>
</dbReference>
<feature type="compositionally biased region" description="Basic and acidic residues" evidence="1">
    <location>
        <begin position="167"/>
        <end position="178"/>
    </location>
</feature>
<feature type="compositionally biased region" description="Polar residues" evidence="1">
    <location>
        <begin position="138"/>
        <end position="147"/>
    </location>
</feature>
<dbReference type="InterPro" id="IPR018392">
    <property type="entry name" value="LysM"/>
</dbReference>
<accession>W4QSL1</accession>
<keyword evidence="4" id="KW-1185">Reference proteome</keyword>
<dbReference type="PROSITE" id="PS51782">
    <property type="entry name" value="LYSM"/>
    <property type="match status" value="1"/>
</dbReference>
<dbReference type="EMBL" id="BAUV01000007">
    <property type="protein sequence ID" value="GAE34319.1"/>
    <property type="molecule type" value="Genomic_DNA"/>
</dbReference>
<evidence type="ECO:0000256" key="1">
    <source>
        <dbReference type="SAM" id="MobiDB-lite"/>
    </source>
</evidence>
<proteinExistence type="predicted"/>
<evidence type="ECO:0000313" key="3">
    <source>
        <dbReference type="EMBL" id="GAE34319.1"/>
    </source>
</evidence>
<dbReference type="Pfam" id="PF01476">
    <property type="entry name" value="LysM"/>
    <property type="match status" value="1"/>
</dbReference>
<reference evidence="3 4" key="1">
    <citation type="journal article" date="2014" name="Genome Announc.">
        <title>Draft Genome Sequences of Three Alkaliphilic Bacillus Strains, Bacillus wakoensis JCM 9140T, Bacillus akibai JCM 9157T, and Bacillus hemicellulosilyticus JCM 9152T.</title>
        <authorList>
            <person name="Yuki M."/>
            <person name="Oshima K."/>
            <person name="Suda W."/>
            <person name="Oshida Y."/>
            <person name="Kitamura K."/>
            <person name="Iida T."/>
            <person name="Hattori M."/>
            <person name="Ohkuma M."/>
        </authorList>
    </citation>
    <scope>NUCLEOTIDE SEQUENCE [LARGE SCALE GENOMIC DNA]</scope>
    <source>
        <strain evidence="3 4">JCM 9157</strain>
    </source>
</reference>
<dbReference type="InterPro" id="IPR036779">
    <property type="entry name" value="LysM_dom_sf"/>
</dbReference>
<feature type="domain" description="LysM" evidence="2">
    <location>
        <begin position="23"/>
        <end position="68"/>
    </location>
</feature>
<comment type="caution">
    <text evidence="3">The sequence shown here is derived from an EMBL/GenBank/DDBJ whole genome shotgun (WGS) entry which is preliminary data.</text>
</comment>
<evidence type="ECO:0000259" key="2">
    <source>
        <dbReference type="PROSITE" id="PS51782"/>
    </source>
</evidence>
<dbReference type="Proteomes" id="UP000018896">
    <property type="component" value="Unassembled WGS sequence"/>
</dbReference>